<reference evidence="11 12" key="1">
    <citation type="journal article" date="2014" name="Int. J. Syst. Evol. Microbiol.">
        <title>Complete genome sequence of Corynebacterium casei LMG S-19264T (=DSM 44701T), isolated from a smear-ripened cheese.</title>
        <authorList>
            <consortium name="US DOE Joint Genome Institute (JGI-PGF)"/>
            <person name="Walter F."/>
            <person name="Albersmeier A."/>
            <person name="Kalinowski J."/>
            <person name="Ruckert C."/>
        </authorList>
    </citation>
    <scope>NUCLEOTIDE SEQUENCE [LARGE SCALE GENOMIC DNA]</scope>
    <source>
        <strain evidence="11 12">KCTC 12866</strain>
    </source>
</reference>
<dbReference type="InterPro" id="IPR008969">
    <property type="entry name" value="CarboxyPept-like_regulatory"/>
</dbReference>
<dbReference type="InterPro" id="IPR012910">
    <property type="entry name" value="Plug_dom"/>
</dbReference>
<dbReference type="AlphaFoldDB" id="A0A8J3D0U6"/>
<keyword evidence="6 8" id="KW-0472">Membrane</keyword>
<comment type="subcellular location">
    <subcellularLocation>
        <location evidence="1 8">Cell outer membrane</location>
        <topology evidence="1 8">Multi-pass membrane protein</topology>
    </subcellularLocation>
</comment>
<keyword evidence="2 8" id="KW-0813">Transport</keyword>
<evidence type="ECO:0000256" key="8">
    <source>
        <dbReference type="PROSITE-ProRule" id="PRU01360"/>
    </source>
</evidence>
<evidence type="ECO:0000256" key="5">
    <source>
        <dbReference type="ARBA" id="ARBA00022729"/>
    </source>
</evidence>
<evidence type="ECO:0000259" key="10">
    <source>
        <dbReference type="Pfam" id="PF14905"/>
    </source>
</evidence>
<evidence type="ECO:0000256" key="7">
    <source>
        <dbReference type="ARBA" id="ARBA00023237"/>
    </source>
</evidence>
<dbReference type="Gene3D" id="2.170.130.10">
    <property type="entry name" value="TonB-dependent receptor, plug domain"/>
    <property type="match status" value="1"/>
</dbReference>
<comment type="similarity">
    <text evidence="8">Belongs to the TonB-dependent receptor family.</text>
</comment>
<evidence type="ECO:0000259" key="9">
    <source>
        <dbReference type="Pfam" id="PF07715"/>
    </source>
</evidence>
<comment type="caution">
    <text evidence="11">The sequence shown here is derived from an EMBL/GenBank/DDBJ whole genome shotgun (WGS) entry which is preliminary data.</text>
</comment>
<dbReference type="GO" id="GO:0044718">
    <property type="term" value="P:siderophore transmembrane transport"/>
    <property type="evidence" value="ECO:0007669"/>
    <property type="project" value="TreeGrafter"/>
</dbReference>
<dbReference type="Pfam" id="PF14905">
    <property type="entry name" value="OMP_b-brl_3"/>
    <property type="match status" value="1"/>
</dbReference>
<evidence type="ECO:0000256" key="1">
    <source>
        <dbReference type="ARBA" id="ARBA00004571"/>
    </source>
</evidence>
<keyword evidence="11" id="KW-0675">Receptor</keyword>
<dbReference type="GO" id="GO:0009279">
    <property type="term" value="C:cell outer membrane"/>
    <property type="evidence" value="ECO:0007669"/>
    <property type="project" value="UniProtKB-SubCell"/>
</dbReference>
<feature type="domain" description="TonB-dependent receptor plug" evidence="9">
    <location>
        <begin position="132"/>
        <end position="231"/>
    </location>
</feature>
<dbReference type="PANTHER" id="PTHR30069:SF29">
    <property type="entry name" value="HEMOGLOBIN AND HEMOGLOBIN-HAPTOGLOBIN-BINDING PROTEIN 1-RELATED"/>
    <property type="match status" value="1"/>
</dbReference>
<evidence type="ECO:0000313" key="12">
    <source>
        <dbReference type="Proteomes" id="UP000598271"/>
    </source>
</evidence>
<dbReference type="PANTHER" id="PTHR30069">
    <property type="entry name" value="TONB-DEPENDENT OUTER MEMBRANE RECEPTOR"/>
    <property type="match status" value="1"/>
</dbReference>
<dbReference type="Proteomes" id="UP000598271">
    <property type="component" value="Unassembled WGS sequence"/>
</dbReference>
<organism evidence="11 12">
    <name type="scientific">Persicitalea jodogahamensis</name>
    <dbReference type="NCBI Taxonomy" id="402147"/>
    <lineage>
        <taxon>Bacteria</taxon>
        <taxon>Pseudomonadati</taxon>
        <taxon>Bacteroidota</taxon>
        <taxon>Cytophagia</taxon>
        <taxon>Cytophagales</taxon>
        <taxon>Spirosomataceae</taxon>
        <taxon>Persicitalea</taxon>
    </lineage>
</organism>
<evidence type="ECO:0000256" key="6">
    <source>
        <dbReference type="ARBA" id="ARBA00023136"/>
    </source>
</evidence>
<feature type="domain" description="Outer membrane protein beta-barrel" evidence="10">
    <location>
        <begin position="591"/>
        <end position="789"/>
    </location>
</feature>
<keyword evidence="4 8" id="KW-0812">Transmembrane</keyword>
<dbReference type="InterPro" id="IPR039426">
    <property type="entry name" value="TonB-dep_rcpt-like"/>
</dbReference>
<dbReference type="GO" id="GO:0015344">
    <property type="term" value="F:siderophore uptake transmembrane transporter activity"/>
    <property type="evidence" value="ECO:0007669"/>
    <property type="project" value="TreeGrafter"/>
</dbReference>
<evidence type="ECO:0000313" key="11">
    <source>
        <dbReference type="EMBL" id="GHB52608.1"/>
    </source>
</evidence>
<evidence type="ECO:0000256" key="2">
    <source>
        <dbReference type="ARBA" id="ARBA00022448"/>
    </source>
</evidence>
<keyword evidence="12" id="KW-1185">Reference proteome</keyword>
<proteinExistence type="inferred from homology"/>
<protein>
    <submittedName>
        <fullName evidence="11">TonB-dependent receptor</fullName>
    </submittedName>
</protein>
<accession>A0A8J3D0U6</accession>
<dbReference type="EMBL" id="BMXF01000001">
    <property type="protein sequence ID" value="GHB52608.1"/>
    <property type="molecule type" value="Genomic_DNA"/>
</dbReference>
<dbReference type="Pfam" id="PF13715">
    <property type="entry name" value="CarbopepD_reg_2"/>
    <property type="match status" value="1"/>
</dbReference>
<dbReference type="Gene3D" id="2.40.170.20">
    <property type="entry name" value="TonB-dependent receptor, beta-barrel domain"/>
    <property type="match status" value="1"/>
</dbReference>
<dbReference type="InterPro" id="IPR037066">
    <property type="entry name" value="Plug_dom_sf"/>
</dbReference>
<evidence type="ECO:0000256" key="4">
    <source>
        <dbReference type="ARBA" id="ARBA00022692"/>
    </source>
</evidence>
<keyword evidence="3 8" id="KW-1134">Transmembrane beta strand</keyword>
<dbReference type="SUPFAM" id="SSF56935">
    <property type="entry name" value="Porins"/>
    <property type="match status" value="1"/>
</dbReference>
<sequence length="812" mass="92051">MMAQMSSYYMKAVFTLLLVTIVHFTGLSQTATVRGKVFSRENGGVGYASIKLTHCDKAVVADHNGFFTFEDIPFGQEELIVTSVEMELQRIPLRVNKSLVELSVIAKPKNINLNEVLITQKSEKKEIETKGFAVNVIETREVAQRNFQTNELLDRTAGIRVRQNGGLGSAVSYNLNGMSGNSVRIFIDGISASTYGESFSLNSIPPALIERIEVYKGVIPAHLADDALGGAINVILKKGSVNNLTASVSYGSFNTLQANFNGTYRNEKNGFTVRASAFHNYSNNDYEVWGKFVRNILPNGRYEYVRARRFNDAYRSTGGQIQLGFTNVRWADQFMIGFNGSDDFNEIQHGTYMSIPYKGRTSESQSAVLSLNYIKKNFLTKGLELNVNGMLSQRAQVVSDTVKWNYNWFGERSIGLNGDPILRPTGAQQGAPTINHIDRNVSTFRAGLNYDLTANHRFILNHIYYAIDRREQDFMRTETERDFIGTRNLEKNITSVAYELKAFNSKLKNSLFGKFYQQGIARMDPALRMVDGKPARIENRTTSSKTATGYGMAMSFAITPRYTILASAEKAVRLPSENEVFGNPGDNIVENFGIRPEVSNNLNVGLNAGTFYAGKHKYSFTVSGFIRDTRDKITQRINPRLNDALQTNPYENIGRNKAIGFEADARYTHDNNLTVGLNMSKFNSVFNVRYDPNGREYDYYNKQLPNEPFWTANSNIQYTLRDIFIKKAALNLYYSFHFVERFYTTWLDIEDFRTPRQYIQDVGISYAFPQSRFVITADAKNIFDRQAYDNFAVQKPGRAFYLKVNYLINNLY</sequence>
<evidence type="ECO:0000256" key="3">
    <source>
        <dbReference type="ARBA" id="ARBA00022452"/>
    </source>
</evidence>
<dbReference type="Pfam" id="PF07715">
    <property type="entry name" value="Plug"/>
    <property type="match status" value="1"/>
</dbReference>
<keyword evidence="7 8" id="KW-0998">Cell outer membrane</keyword>
<name>A0A8J3D0U6_9BACT</name>
<dbReference type="PROSITE" id="PS52016">
    <property type="entry name" value="TONB_DEPENDENT_REC_3"/>
    <property type="match status" value="1"/>
</dbReference>
<dbReference type="SUPFAM" id="SSF49464">
    <property type="entry name" value="Carboxypeptidase regulatory domain-like"/>
    <property type="match status" value="1"/>
</dbReference>
<dbReference type="InterPro" id="IPR036942">
    <property type="entry name" value="Beta-barrel_TonB_sf"/>
</dbReference>
<gene>
    <name evidence="11" type="ORF">GCM10007390_01600</name>
</gene>
<keyword evidence="5" id="KW-0732">Signal</keyword>
<dbReference type="InterPro" id="IPR041700">
    <property type="entry name" value="OMP_b-brl_3"/>
</dbReference>